<dbReference type="AlphaFoldDB" id="A0A6P8B235"/>
<reference evidence="3" key="1">
    <citation type="journal article" date="2019" name="Mol. Biol. Evol.">
        <title>Blast fungal genomes show frequent chromosomal changes, gene gains and losses, and effector gene turnover.</title>
        <authorList>
            <person name="Gomez Luciano L.B."/>
            <person name="Jason Tsai I."/>
            <person name="Chuma I."/>
            <person name="Tosa Y."/>
            <person name="Chen Y.H."/>
            <person name="Li J.Y."/>
            <person name="Li M.Y."/>
            <person name="Jade Lu M.Y."/>
            <person name="Nakayashiki H."/>
            <person name="Li W.H."/>
        </authorList>
    </citation>
    <scope>NUCLEOTIDE SEQUENCE</scope>
    <source>
        <strain evidence="3">NI907</strain>
    </source>
</reference>
<dbReference type="OrthoDB" id="5182398at2759"/>
<evidence type="ECO:0000313" key="3">
    <source>
        <dbReference type="RefSeq" id="XP_030981232.1"/>
    </source>
</evidence>
<feature type="chain" id="PRO_5028324994" description="Phosphorylcholine phosphatase" evidence="1">
    <location>
        <begin position="24"/>
        <end position="361"/>
    </location>
</feature>
<evidence type="ECO:0000313" key="2">
    <source>
        <dbReference type="Proteomes" id="UP000515153"/>
    </source>
</evidence>
<proteinExistence type="predicted"/>
<dbReference type="InterPro" id="IPR036412">
    <property type="entry name" value="HAD-like_sf"/>
</dbReference>
<dbReference type="KEGG" id="pgri:PgNI_07932"/>
<reference evidence="3" key="3">
    <citation type="submission" date="2025-08" db="UniProtKB">
        <authorList>
            <consortium name="RefSeq"/>
        </authorList>
    </citation>
    <scope>IDENTIFICATION</scope>
    <source>
        <strain evidence="3">NI907</strain>
    </source>
</reference>
<gene>
    <name evidence="3" type="ORF">PgNI_07932</name>
</gene>
<keyword evidence="1" id="KW-0732">Signal</keyword>
<keyword evidence="2" id="KW-1185">Reference proteome</keyword>
<dbReference type="Proteomes" id="UP000515153">
    <property type="component" value="Unplaced"/>
</dbReference>
<dbReference type="GeneID" id="41962845"/>
<organism evidence="2 3">
    <name type="scientific">Pyricularia grisea</name>
    <name type="common">Crabgrass-specific blast fungus</name>
    <name type="synonym">Magnaporthe grisea</name>
    <dbReference type="NCBI Taxonomy" id="148305"/>
    <lineage>
        <taxon>Eukaryota</taxon>
        <taxon>Fungi</taxon>
        <taxon>Dikarya</taxon>
        <taxon>Ascomycota</taxon>
        <taxon>Pezizomycotina</taxon>
        <taxon>Sordariomycetes</taxon>
        <taxon>Sordariomycetidae</taxon>
        <taxon>Magnaporthales</taxon>
        <taxon>Pyriculariaceae</taxon>
        <taxon>Pyricularia</taxon>
    </lineage>
</organism>
<feature type="signal peptide" evidence="1">
    <location>
        <begin position="1"/>
        <end position="23"/>
    </location>
</feature>
<sequence length="361" mass="40010">MKVTVSLALAGLAAIASSSPCQAKPITGNSTMLSHWPPAAAASLEAMIKRNAHTGAYAAFDMDNTSWRFDVEESLIPYLDNKGVLSRDKLDPSLKIIPFKDTETYKESLYSYYNRLCDIDSMICYPWAAQVFSGLKLRELKGWVDELMSFEGGIINTTQWVDDAVQPVSVSRPVPFRGQQQLYNALMDNGISVYVVTASNEELVRMVASDPKYGYNVPPENVIGVTTLLANASDPSNPTTARKQIEDGVYDLEANLNLTITPYLWTPATWMSGKYGAIMTYISQWRKAVLVAGDTPDSDGYMLFHDVDIAKGGVRLWINKKKSNMDQLNGMIANYTKEQTSLGQEVTADKNWVIVTPEEIL</sequence>
<dbReference type="SUPFAM" id="SSF56784">
    <property type="entry name" value="HAD-like"/>
    <property type="match status" value="1"/>
</dbReference>
<reference evidence="3" key="2">
    <citation type="submission" date="2019-10" db="EMBL/GenBank/DDBJ databases">
        <authorList>
            <consortium name="NCBI Genome Project"/>
        </authorList>
    </citation>
    <scope>NUCLEOTIDE SEQUENCE</scope>
    <source>
        <strain evidence="3">NI907</strain>
    </source>
</reference>
<evidence type="ECO:0008006" key="4">
    <source>
        <dbReference type="Google" id="ProtNLM"/>
    </source>
</evidence>
<accession>A0A6P8B235</accession>
<evidence type="ECO:0000256" key="1">
    <source>
        <dbReference type="SAM" id="SignalP"/>
    </source>
</evidence>
<protein>
    <recommendedName>
        <fullName evidence="4">Phosphorylcholine phosphatase</fullName>
    </recommendedName>
</protein>
<name>A0A6P8B235_PYRGI</name>
<dbReference type="Gene3D" id="3.40.50.1000">
    <property type="entry name" value="HAD superfamily/HAD-like"/>
    <property type="match status" value="1"/>
</dbReference>
<dbReference type="RefSeq" id="XP_030981232.1">
    <property type="nucleotide sequence ID" value="XM_031127936.1"/>
</dbReference>
<dbReference type="Gene3D" id="1.20.1440.310">
    <property type="match status" value="1"/>
</dbReference>
<dbReference type="InterPro" id="IPR023214">
    <property type="entry name" value="HAD_sf"/>
</dbReference>